<dbReference type="RefSeq" id="WP_004092177.1">
    <property type="nucleotide sequence ID" value="NZ_AFGF01000016.1"/>
</dbReference>
<proteinExistence type="predicted"/>
<dbReference type="InterPro" id="IPR046583">
    <property type="entry name" value="DUF6631"/>
</dbReference>
<sequence length="168" mass="18363">MATEMNELDVLFPNHKVILAGEEIQLRPFPFGAWPEVIAKAAGIVQIVIDAYQEHGRQAFDVSLDQDNFHMGASTFQLMVRLFSEGGDNLLDILAICANKPRAWVDALDGDDGLTLLAGTLMVNRDFFSRRVLPKFQTLLGGLPGQKENQETPPVAGRKSAGAKSPNT</sequence>
<dbReference type="STRING" id="1009370.ALO_01819"/>
<name>F7NEA1_9FIRM</name>
<organism evidence="2 3">
    <name type="scientific">Acetonema longum DSM 6540</name>
    <dbReference type="NCBI Taxonomy" id="1009370"/>
    <lineage>
        <taxon>Bacteria</taxon>
        <taxon>Bacillati</taxon>
        <taxon>Bacillota</taxon>
        <taxon>Negativicutes</taxon>
        <taxon>Acetonemataceae</taxon>
        <taxon>Acetonema</taxon>
    </lineage>
</organism>
<gene>
    <name evidence="2" type="ORF">ALO_01819</name>
</gene>
<reference evidence="2 3" key="1">
    <citation type="journal article" date="2011" name="EMBO J.">
        <title>Structural diversity of bacterial flagellar motors.</title>
        <authorList>
            <person name="Chen S."/>
            <person name="Beeby M."/>
            <person name="Murphy G.E."/>
            <person name="Leadbetter J.R."/>
            <person name="Hendrixson D.R."/>
            <person name="Briegel A."/>
            <person name="Li Z."/>
            <person name="Shi J."/>
            <person name="Tocheva E.I."/>
            <person name="Muller A."/>
            <person name="Dobro M.J."/>
            <person name="Jensen G.J."/>
        </authorList>
    </citation>
    <scope>NUCLEOTIDE SEQUENCE [LARGE SCALE GENOMIC DNA]</scope>
    <source>
        <strain evidence="2 3">DSM 6540</strain>
    </source>
</reference>
<dbReference type="OrthoDB" id="1684242at2"/>
<evidence type="ECO:0000313" key="2">
    <source>
        <dbReference type="EMBL" id="EGO65613.1"/>
    </source>
</evidence>
<protein>
    <submittedName>
        <fullName evidence="2">Uncharacterized protein</fullName>
    </submittedName>
</protein>
<comment type="caution">
    <text evidence="2">The sequence shown here is derived from an EMBL/GenBank/DDBJ whole genome shotgun (WGS) entry which is preliminary data.</text>
</comment>
<dbReference type="EMBL" id="AFGF01000016">
    <property type="protein sequence ID" value="EGO65613.1"/>
    <property type="molecule type" value="Genomic_DNA"/>
</dbReference>
<dbReference type="AlphaFoldDB" id="F7NEA1"/>
<dbReference type="Proteomes" id="UP000003240">
    <property type="component" value="Unassembled WGS sequence"/>
</dbReference>
<dbReference type="Pfam" id="PF20336">
    <property type="entry name" value="DUF6631"/>
    <property type="match status" value="1"/>
</dbReference>
<evidence type="ECO:0000313" key="3">
    <source>
        <dbReference type="Proteomes" id="UP000003240"/>
    </source>
</evidence>
<keyword evidence="3" id="KW-1185">Reference proteome</keyword>
<evidence type="ECO:0000256" key="1">
    <source>
        <dbReference type="SAM" id="MobiDB-lite"/>
    </source>
</evidence>
<feature type="region of interest" description="Disordered" evidence="1">
    <location>
        <begin position="143"/>
        <end position="168"/>
    </location>
</feature>
<dbReference type="eggNOG" id="ENOG50333YC">
    <property type="taxonomic scope" value="Bacteria"/>
</dbReference>
<accession>F7NEA1</accession>